<evidence type="ECO:0000256" key="1">
    <source>
        <dbReference type="SAM" id="Coils"/>
    </source>
</evidence>
<feature type="coiled-coil region" evidence="1">
    <location>
        <begin position="258"/>
        <end position="306"/>
    </location>
</feature>
<protein>
    <submittedName>
        <fullName evidence="2">Uncharacterized protein</fullName>
    </submittedName>
</protein>
<gene>
    <name evidence="2" type="ORF">ASZ90_019971</name>
</gene>
<name>A0A0W8E1W6_9ZZZZ</name>
<dbReference type="EMBL" id="LNQE01001916">
    <property type="protein sequence ID" value="KUG02603.1"/>
    <property type="molecule type" value="Genomic_DNA"/>
</dbReference>
<sequence length="322" mass="37008">MSIIKGQKEAKFRDAFFRCPSINSGLEAAAKMLGCGRDQIYCYFMDFIPSVHDVRTAYIYACRYKALYDQGVTQRKIANSAGYCPDTIHKAIKVVNTFRPNQINPELPFSAYLDAIYTKDPFESIKRRLARQKKKQSGYPKQRLTRYIEKVQKASEFKKAGKPVKEIADIMNVSMSTASRLVQAGNIPLDVLHKAPNITAIKEAIFTDNPTKYLQTLTNPVDEPKEEQEVKETAPKMLSVNEQLEETALGILKMLTEYKRLENFKESHEETIQSLHSKMQEQQETIRKLRKENAKLQELYSRQNLQFKGVLKQLNQVVNLTN</sequence>
<organism evidence="2">
    <name type="scientific">hydrocarbon metagenome</name>
    <dbReference type="NCBI Taxonomy" id="938273"/>
    <lineage>
        <taxon>unclassified sequences</taxon>
        <taxon>metagenomes</taxon>
        <taxon>ecological metagenomes</taxon>
    </lineage>
</organism>
<reference evidence="2" key="1">
    <citation type="journal article" date="2015" name="Proc. Natl. Acad. Sci. U.S.A.">
        <title>Networks of energetic and metabolic interactions define dynamics in microbial communities.</title>
        <authorList>
            <person name="Embree M."/>
            <person name="Liu J.K."/>
            <person name="Al-Bassam M.M."/>
            <person name="Zengler K."/>
        </authorList>
    </citation>
    <scope>NUCLEOTIDE SEQUENCE</scope>
</reference>
<proteinExistence type="predicted"/>
<accession>A0A0W8E1W6</accession>
<evidence type="ECO:0000313" key="2">
    <source>
        <dbReference type="EMBL" id="KUG02603.1"/>
    </source>
</evidence>
<comment type="caution">
    <text evidence="2">The sequence shown here is derived from an EMBL/GenBank/DDBJ whole genome shotgun (WGS) entry which is preliminary data.</text>
</comment>
<keyword evidence="1" id="KW-0175">Coiled coil</keyword>
<dbReference type="AlphaFoldDB" id="A0A0W8E1W6"/>